<evidence type="ECO:0000256" key="1">
    <source>
        <dbReference type="ARBA" id="ARBA00022553"/>
    </source>
</evidence>
<gene>
    <name evidence="4" type="ORF">GCM10022215_07070</name>
</gene>
<proteinExistence type="predicted"/>
<dbReference type="Pfam" id="PF00072">
    <property type="entry name" value="Response_reg"/>
    <property type="match status" value="1"/>
</dbReference>
<dbReference type="PANTHER" id="PTHR44591">
    <property type="entry name" value="STRESS RESPONSE REGULATOR PROTEIN 1"/>
    <property type="match status" value="1"/>
</dbReference>
<dbReference type="InterPro" id="IPR001789">
    <property type="entry name" value="Sig_transdc_resp-reg_receiver"/>
</dbReference>
<dbReference type="RefSeq" id="WP_344731843.1">
    <property type="nucleotide sequence ID" value="NZ_BAAAZH010000006.1"/>
</dbReference>
<accession>A0ABP7XCN8</accession>
<feature type="domain" description="Response regulatory" evidence="3">
    <location>
        <begin position="3"/>
        <end position="119"/>
    </location>
</feature>
<dbReference type="SMART" id="SM00448">
    <property type="entry name" value="REC"/>
    <property type="match status" value="1"/>
</dbReference>
<sequence length="120" mass="13086">MARVLVADDDEDIRLLIEMRLRREGHAVTPVADGQEAWDSLRSGGYDLAILDNSMPELTGLEVTARCRAEAALAGLKILMVTAFVQEQDVQDGLQAGADHYMTKPFSLQDLSTQVSLLVG</sequence>
<keyword evidence="1 2" id="KW-0597">Phosphoprotein</keyword>
<dbReference type="Proteomes" id="UP001501495">
    <property type="component" value="Unassembled WGS sequence"/>
</dbReference>
<reference evidence="5" key="1">
    <citation type="journal article" date="2019" name="Int. J. Syst. Evol. Microbiol.">
        <title>The Global Catalogue of Microorganisms (GCM) 10K type strain sequencing project: providing services to taxonomists for standard genome sequencing and annotation.</title>
        <authorList>
            <consortium name="The Broad Institute Genomics Platform"/>
            <consortium name="The Broad Institute Genome Sequencing Center for Infectious Disease"/>
            <person name="Wu L."/>
            <person name="Ma J."/>
        </authorList>
    </citation>
    <scope>NUCLEOTIDE SEQUENCE [LARGE SCALE GENOMIC DNA]</scope>
    <source>
        <strain evidence="5">JCM 16703</strain>
    </source>
</reference>
<dbReference type="InterPro" id="IPR050595">
    <property type="entry name" value="Bact_response_regulator"/>
</dbReference>
<evidence type="ECO:0000259" key="3">
    <source>
        <dbReference type="PROSITE" id="PS50110"/>
    </source>
</evidence>
<dbReference type="PANTHER" id="PTHR44591:SF3">
    <property type="entry name" value="RESPONSE REGULATORY DOMAIN-CONTAINING PROTEIN"/>
    <property type="match status" value="1"/>
</dbReference>
<evidence type="ECO:0000256" key="2">
    <source>
        <dbReference type="PROSITE-ProRule" id="PRU00169"/>
    </source>
</evidence>
<organism evidence="4 5">
    <name type="scientific">Nocardioides fonticola</name>
    <dbReference type="NCBI Taxonomy" id="450363"/>
    <lineage>
        <taxon>Bacteria</taxon>
        <taxon>Bacillati</taxon>
        <taxon>Actinomycetota</taxon>
        <taxon>Actinomycetes</taxon>
        <taxon>Propionibacteriales</taxon>
        <taxon>Nocardioidaceae</taxon>
        <taxon>Nocardioides</taxon>
    </lineage>
</organism>
<evidence type="ECO:0000313" key="5">
    <source>
        <dbReference type="Proteomes" id="UP001501495"/>
    </source>
</evidence>
<dbReference type="Gene3D" id="3.40.50.2300">
    <property type="match status" value="1"/>
</dbReference>
<dbReference type="CDD" id="cd17574">
    <property type="entry name" value="REC_OmpR"/>
    <property type="match status" value="1"/>
</dbReference>
<comment type="caution">
    <text evidence="4">The sequence shown here is derived from an EMBL/GenBank/DDBJ whole genome shotgun (WGS) entry which is preliminary data.</text>
</comment>
<feature type="modified residue" description="4-aspartylphosphate" evidence="2">
    <location>
        <position position="52"/>
    </location>
</feature>
<dbReference type="EMBL" id="BAAAZH010000006">
    <property type="protein sequence ID" value="GAA4111345.1"/>
    <property type="molecule type" value="Genomic_DNA"/>
</dbReference>
<keyword evidence="5" id="KW-1185">Reference proteome</keyword>
<dbReference type="SUPFAM" id="SSF52172">
    <property type="entry name" value="CheY-like"/>
    <property type="match status" value="1"/>
</dbReference>
<protein>
    <recommendedName>
        <fullName evidence="3">Response regulatory domain-containing protein</fullName>
    </recommendedName>
</protein>
<dbReference type="InterPro" id="IPR011006">
    <property type="entry name" value="CheY-like_superfamily"/>
</dbReference>
<name>A0ABP7XCN8_9ACTN</name>
<dbReference type="PROSITE" id="PS50110">
    <property type="entry name" value="RESPONSE_REGULATORY"/>
    <property type="match status" value="1"/>
</dbReference>
<evidence type="ECO:0000313" key="4">
    <source>
        <dbReference type="EMBL" id="GAA4111345.1"/>
    </source>
</evidence>